<dbReference type="EMBL" id="JAQIZT010000001">
    <property type="protein sequence ID" value="KAJ7011570.1"/>
    <property type="molecule type" value="Genomic_DNA"/>
</dbReference>
<name>A0AAD6WG51_9ROSI</name>
<protein>
    <submittedName>
        <fullName evidence="1">Uncharacterized protein</fullName>
    </submittedName>
</protein>
<organism evidence="1 2">
    <name type="scientific">Populus alba x Populus x berolinensis</name>
    <dbReference type="NCBI Taxonomy" id="444605"/>
    <lineage>
        <taxon>Eukaryota</taxon>
        <taxon>Viridiplantae</taxon>
        <taxon>Streptophyta</taxon>
        <taxon>Embryophyta</taxon>
        <taxon>Tracheophyta</taxon>
        <taxon>Spermatophyta</taxon>
        <taxon>Magnoliopsida</taxon>
        <taxon>eudicotyledons</taxon>
        <taxon>Gunneridae</taxon>
        <taxon>Pentapetalae</taxon>
        <taxon>rosids</taxon>
        <taxon>fabids</taxon>
        <taxon>Malpighiales</taxon>
        <taxon>Salicaceae</taxon>
        <taxon>Saliceae</taxon>
        <taxon>Populus</taxon>
    </lineage>
</organism>
<keyword evidence="2" id="KW-1185">Reference proteome</keyword>
<evidence type="ECO:0000313" key="2">
    <source>
        <dbReference type="Proteomes" id="UP001164929"/>
    </source>
</evidence>
<dbReference type="AlphaFoldDB" id="A0AAD6WG51"/>
<sequence>MAQYNLVSSCLKIKTIKRLITLTRINHEIMKHLYISLEHMNDNSKDMIFENLLEKGNEDIEHLKLRTYVLNY</sequence>
<reference evidence="1 2" key="1">
    <citation type="journal article" date="2023" name="Mol. Ecol. Resour.">
        <title>Chromosome-level genome assembly of a triploid poplar Populus alba 'Berolinensis'.</title>
        <authorList>
            <person name="Chen S."/>
            <person name="Yu Y."/>
            <person name="Wang X."/>
            <person name="Wang S."/>
            <person name="Zhang T."/>
            <person name="Zhou Y."/>
            <person name="He R."/>
            <person name="Meng N."/>
            <person name="Wang Y."/>
            <person name="Liu W."/>
            <person name="Liu Z."/>
            <person name="Liu J."/>
            <person name="Guo Q."/>
            <person name="Huang H."/>
            <person name="Sederoff R.R."/>
            <person name="Wang G."/>
            <person name="Qu G."/>
            <person name="Chen S."/>
        </authorList>
    </citation>
    <scope>NUCLEOTIDE SEQUENCE [LARGE SCALE GENOMIC DNA]</scope>
    <source>
        <strain evidence="1">SC-2020</strain>
    </source>
</reference>
<accession>A0AAD6WG51</accession>
<proteinExistence type="predicted"/>
<evidence type="ECO:0000313" key="1">
    <source>
        <dbReference type="EMBL" id="KAJ7011570.1"/>
    </source>
</evidence>
<gene>
    <name evidence="1" type="ORF">NC653_001866</name>
</gene>
<comment type="caution">
    <text evidence="1">The sequence shown here is derived from an EMBL/GenBank/DDBJ whole genome shotgun (WGS) entry which is preliminary data.</text>
</comment>
<dbReference type="Proteomes" id="UP001164929">
    <property type="component" value="Chromosome 1"/>
</dbReference>